<evidence type="ECO:0000313" key="3">
    <source>
        <dbReference type="Proteomes" id="UP001147747"/>
    </source>
</evidence>
<sequence>MSASESSSKIQDELAMLFDRQMSMTMAPTPTPPRNDNYEAIPVAPQPISQPNLSYSITQHYNHSAHVASSAPTASNMQANNQADSMALMVQDIHAVLHADAAQQKRLIQTWQFYSTPQSSTSLDLEMNDDSMAEFVEYHGEHAEPYMTSGYGVEAVEAQNTTTPTPAVEPSTGKPYDSSTDPVYRGAQEWWEMPQTSSMESQYGLYEERSRHYSNSNSTWQPQRCFH</sequence>
<evidence type="ECO:0000313" key="2">
    <source>
        <dbReference type="EMBL" id="KAJ5408273.1"/>
    </source>
</evidence>
<dbReference type="AlphaFoldDB" id="A0A9W9W8G4"/>
<dbReference type="OrthoDB" id="5357075at2759"/>
<gene>
    <name evidence="2" type="ORF">N7509_002156</name>
</gene>
<reference evidence="2" key="2">
    <citation type="journal article" date="2023" name="IMA Fungus">
        <title>Comparative genomic study of the Penicillium genus elucidates a diverse pangenome and 15 lateral gene transfer events.</title>
        <authorList>
            <person name="Petersen C."/>
            <person name="Sorensen T."/>
            <person name="Nielsen M.R."/>
            <person name="Sondergaard T.E."/>
            <person name="Sorensen J.L."/>
            <person name="Fitzpatrick D.A."/>
            <person name="Frisvad J.C."/>
            <person name="Nielsen K.L."/>
        </authorList>
    </citation>
    <scope>NUCLEOTIDE SEQUENCE</scope>
    <source>
        <strain evidence="2">IBT 29677</strain>
    </source>
</reference>
<dbReference type="GeneID" id="81365773"/>
<name>A0A9W9W8G4_9EURO</name>
<dbReference type="RefSeq" id="XP_056492588.1">
    <property type="nucleotide sequence ID" value="XM_056626793.1"/>
</dbReference>
<dbReference type="Proteomes" id="UP001147747">
    <property type="component" value="Unassembled WGS sequence"/>
</dbReference>
<evidence type="ECO:0000256" key="1">
    <source>
        <dbReference type="SAM" id="MobiDB-lite"/>
    </source>
</evidence>
<dbReference type="EMBL" id="JAPZBU010000004">
    <property type="protein sequence ID" value="KAJ5408273.1"/>
    <property type="molecule type" value="Genomic_DNA"/>
</dbReference>
<feature type="region of interest" description="Disordered" evidence="1">
    <location>
        <begin position="161"/>
        <end position="181"/>
    </location>
</feature>
<comment type="caution">
    <text evidence="2">The sequence shown here is derived from an EMBL/GenBank/DDBJ whole genome shotgun (WGS) entry which is preliminary data.</text>
</comment>
<keyword evidence="3" id="KW-1185">Reference proteome</keyword>
<proteinExistence type="predicted"/>
<organism evidence="2 3">
    <name type="scientific">Penicillium cosmopolitanum</name>
    <dbReference type="NCBI Taxonomy" id="1131564"/>
    <lineage>
        <taxon>Eukaryota</taxon>
        <taxon>Fungi</taxon>
        <taxon>Dikarya</taxon>
        <taxon>Ascomycota</taxon>
        <taxon>Pezizomycotina</taxon>
        <taxon>Eurotiomycetes</taxon>
        <taxon>Eurotiomycetidae</taxon>
        <taxon>Eurotiales</taxon>
        <taxon>Aspergillaceae</taxon>
        <taxon>Penicillium</taxon>
    </lineage>
</organism>
<protein>
    <submittedName>
        <fullName evidence="2">Uncharacterized protein</fullName>
    </submittedName>
</protein>
<accession>A0A9W9W8G4</accession>
<reference evidence="2" key="1">
    <citation type="submission" date="2022-12" db="EMBL/GenBank/DDBJ databases">
        <authorList>
            <person name="Petersen C."/>
        </authorList>
    </citation>
    <scope>NUCLEOTIDE SEQUENCE</scope>
    <source>
        <strain evidence="2">IBT 29677</strain>
    </source>
</reference>